<evidence type="ECO:0000313" key="2">
    <source>
        <dbReference type="Proteomes" id="UP000605392"/>
    </source>
</evidence>
<dbReference type="EMBL" id="BMFN01000001">
    <property type="protein sequence ID" value="GGF59565.1"/>
    <property type="molecule type" value="Genomic_DNA"/>
</dbReference>
<proteinExistence type="predicted"/>
<reference evidence="1 2" key="1">
    <citation type="journal article" date="2019" name="Int. J. Syst. Evol. Microbiol.">
        <title>The Global Catalogue of Microorganisms (GCM) 10K type strain sequencing project: providing services to taxonomists for standard genome sequencing and annotation.</title>
        <authorList>
            <consortium name="The Broad Institute Genomics Platform"/>
            <consortium name="The Broad Institute Genome Sequencing Center for Infectious Disease"/>
            <person name="Wu L."/>
            <person name="Ma J."/>
        </authorList>
    </citation>
    <scope>NUCLEOTIDE SEQUENCE [LARGE SCALE GENOMIC DNA]</scope>
    <source>
        <strain evidence="1 2">CGMCC 1.12720</strain>
    </source>
</reference>
<dbReference type="Proteomes" id="UP000605392">
    <property type="component" value="Unassembled WGS sequence"/>
</dbReference>
<organism evidence="1 2">
    <name type="scientific">Hymenobacter qilianensis</name>
    <dbReference type="NCBI Taxonomy" id="1385715"/>
    <lineage>
        <taxon>Bacteria</taxon>
        <taxon>Pseudomonadati</taxon>
        <taxon>Bacteroidota</taxon>
        <taxon>Cytophagia</taxon>
        <taxon>Cytophagales</taxon>
        <taxon>Hymenobacteraceae</taxon>
        <taxon>Hymenobacter</taxon>
    </lineage>
</organism>
<sequence length="118" mass="13340">MNKLKGSINLLTTFQSYTMPSKDEKQKHKAILNSLAAKHRADKLVNLPLPLSDLKALFDYLDEQLVEHGCDDTVLLTREFLESHQLPIFATTSWLATYGGNCDCEVLANVEEKFEDVL</sequence>
<gene>
    <name evidence="1" type="ORF">GCM10011375_13440</name>
</gene>
<name>A0ACB5PPU4_9BACT</name>
<protein>
    <submittedName>
        <fullName evidence="1">Uncharacterized protein</fullName>
    </submittedName>
</protein>
<evidence type="ECO:0000313" key="1">
    <source>
        <dbReference type="EMBL" id="GGF59565.1"/>
    </source>
</evidence>
<comment type="caution">
    <text evidence="1">The sequence shown here is derived from an EMBL/GenBank/DDBJ whole genome shotgun (WGS) entry which is preliminary data.</text>
</comment>
<accession>A0ACB5PPU4</accession>
<keyword evidence="2" id="KW-1185">Reference proteome</keyword>